<keyword evidence="2" id="KW-1003">Cell membrane</keyword>
<comment type="caution">
    <text evidence="11">Lacks conserved residue(s) required for the propagation of feature annotation.</text>
</comment>
<keyword evidence="9 11" id="KW-0807">Transducer</keyword>
<feature type="transmembrane region" description="Helical" evidence="11">
    <location>
        <begin position="91"/>
        <end position="113"/>
    </location>
</feature>
<dbReference type="Pfam" id="PF02949">
    <property type="entry name" value="7tm_6"/>
    <property type="match status" value="1"/>
</dbReference>
<keyword evidence="4 11" id="KW-0812">Transmembrane</keyword>
<dbReference type="PANTHER" id="PTHR21137">
    <property type="entry name" value="ODORANT RECEPTOR"/>
    <property type="match status" value="1"/>
</dbReference>
<keyword evidence="5 11" id="KW-0552">Olfaction</keyword>
<comment type="similarity">
    <text evidence="11">Belongs to the insect chemoreceptor superfamily. Heteromeric odorant receptor channel (TC 1.A.69) family.</text>
</comment>
<dbReference type="PANTHER" id="PTHR21137:SF44">
    <property type="entry name" value="ODORANT RECEPTOR 13A-RELATED"/>
    <property type="match status" value="1"/>
</dbReference>
<keyword evidence="8 11" id="KW-0675">Receptor</keyword>
<evidence type="ECO:0000256" key="7">
    <source>
        <dbReference type="ARBA" id="ARBA00023136"/>
    </source>
</evidence>
<feature type="transmembrane region" description="Helical" evidence="11">
    <location>
        <begin position="219"/>
        <end position="244"/>
    </location>
</feature>
<reference evidence="12" key="1">
    <citation type="journal article" date="2023" name="Genome Biol. Evol.">
        <title>Long-read-based Genome Assembly of Drosophila gunungcola Reveals Fewer Chemosensory Genes in Flower-breeding Species.</title>
        <authorList>
            <person name="Negi A."/>
            <person name="Liao B.Y."/>
            <person name="Yeh S.D."/>
        </authorList>
    </citation>
    <scope>NUCLEOTIDE SEQUENCE</scope>
    <source>
        <strain evidence="12">Sukarami</strain>
    </source>
</reference>
<dbReference type="GO" id="GO:0005549">
    <property type="term" value="F:odorant binding"/>
    <property type="evidence" value="ECO:0007669"/>
    <property type="project" value="InterPro"/>
</dbReference>
<dbReference type="AlphaFoldDB" id="A0A9P9YAX0"/>
<evidence type="ECO:0000256" key="11">
    <source>
        <dbReference type="RuleBase" id="RU351113"/>
    </source>
</evidence>
<gene>
    <name evidence="12" type="ORF">M5D96_013718</name>
</gene>
<name>A0A9P9YAX0_9MUSC</name>
<comment type="subunit">
    <text evidence="10">Interacts with Orco. Complexes exist early in the endomembrane system in olfactory sensory neurons (OSNs), coupling these complexes to the conserved ciliary trafficking pathway.</text>
</comment>
<feature type="transmembrane region" description="Helical" evidence="11">
    <location>
        <begin position="59"/>
        <end position="79"/>
    </location>
</feature>
<dbReference type="InterPro" id="IPR004117">
    <property type="entry name" value="7tm6_olfct_rcpt"/>
</dbReference>
<dbReference type="GO" id="GO:0004984">
    <property type="term" value="F:olfactory receptor activity"/>
    <property type="evidence" value="ECO:0007669"/>
    <property type="project" value="InterPro"/>
</dbReference>
<keyword evidence="3 11" id="KW-0716">Sensory transduction</keyword>
<evidence type="ECO:0000256" key="5">
    <source>
        <dbReference type="ARBA" id="ARBA00022725"/>
    </source>
</evidence>
<protein>
    <recommendedName>
        <fullName evidence="11">Odorant receptor</fullName>
    </recommendedName>
</protein>
<sequence>MKVPFLMRKFFNRTIGVVEKSETAHPVAEDFLGLAMIYFRSMGVEPYESDKKPGLGFQLYLVFHIINMIFVWVSMMVFVFDSVCNDTSSDFLEVTIVMSYVTYGNVGVLKIIAIQLQKAKLTNLVRHLKCLLPPPIAKEQELYGVKHYLQRCRLISKRFICLFTTMLVTNSVSAIVQYVIQRWLLHVPNVEPNLPYVPIAPWSYRGTWRFLPTYLLQSIAAYTCTCGYIATDLMLFAVSLQVIMHFKTLARTLREFDVQNNRNKKLADNDLRKLRGLIACHIEILEVTNEMNDVFGVPLLLNFLNSTLLVCNVGFQLTIGIGLDFVGRQVLIIICALVEIYLICYFSQQLIDASNDISFAVYEMNWMEADPRFRKMLMLMSMRAQKPVRFKATIFLDISIETMSIVRFRHT</sequence>
<dbReference type="EMBL" id="JAMKOV010000127">
    <property type="protein sequence ID" value="KAI8033535.1"/>
    <property type="molecule type" value="Genomic_DNA"/>
</dbReference>
<dbReference type="GO" id="GO:0007165">
    <property type="term" value="P:signal transduction"/>
    <property type="evidence" value="ECO:0007669"/>
    <property type="project" value="UniProtKB-KW"/>
</dbReference>
<feature type="transmembrane region" description="Helical" evidence="11">
    <location>
        <begin position="159"/>
        <end position="180"/>
    </location>
</feature>
<comment type="subcellular location">
    <subcellularLocation>
        <location evidence="1 11">Cell membrane</location>
        <topology evidence="1 11">Multi-pass membrane protein</topology>
    </subcellularLocation>
</comment>
<keyword evidence="13" id="KW-1185">Reference proteome</keyword>
<evidence type="ECO:0000256" key="1">
    <source>
        <dbReference type="ARBA" id="ARBA00004651"/>
    </source>
</evidence>
<evidence type="ECO:0000256" key="3">
    <source>
        <dbReference type="ARBA" id="ARBA00022606"/>
    </source>
</evidence>
<dbReference type="GO" id="GO:0005886">
    <property type="term" value="C:plasma membrane"/>
    <property type="evidence" value="ECO:0007669"/>
    <property type="project" value="UniProtKB-SubCell"/>
</dbReference>
<evidence type="ECO:0000256" key="4">
    <source>
        <dbReference type="ARBA" id="ARBA00022692"/>
    </source>
</evidence>
<evidence type="ECO:0000256" key="10">
    <source>
        <dbReference type="ARBA" id="ARBA00038679"/>
    </source>
</evidence>
<keyword evidence="7 11" id="KW-0472">Membrane</keyword>
<comment type="caution">
    <text evidence="12">The sequence shown here is derived from an EMBL/GenBank/DDBJ whole genome shotgun (WGS) entry which is preliminary data.</text>
</comment>
<accession>A0A9P9YAX0</accession>
<proteinExistence type="inferred from homology"/>
<dbReference type="Proteomes" id="UP001059596">
    <property type="component" value="Unassembled WGS sequence"/>
</dbReference>
<evidence type="ECO:0000313" key="13">
    <source>
        <dbReference type="Proteomes" id="UP001059596"/>
    </source>
</evidence>
<feature type="transmembrane region" description="Helical" evidence="11">
    <location>
        <begin position="325"/>
        <end position="346"/>
    </location>
</feature>
<evidence type="ECO:0000313" key="12">
    <source>
        <dbReference type="EMBL" id="KAI8033535.1"/>
    </source>
</evidence>
<keyword evidence="6 11" id="KW-1133">Transmembrane helix</keyword>
<feature type="transmembrane region" description="Helical" evidence="11">
    <location>
        <begin position="299"/>
        <end position="319"/>
    </location>
</feature>
<organism evidence="12 13">
    <name type="scientific">Drosophila gunungcola</name>
    <name type="common">fruit fly</name>
    <dbReference type="NCBI Taxonomy" id="103775"/>
    <lineage>
        <taxon>Eukaryota</taxon>
        <taxon>Metazoa</taxon>
        <taxon>Ecdysozoa</taxon>
        <taxon>Arthropoda</taxon>
        <taxon>Hexapoda</taxon>
        <taxon>Insecta</taxon>
        <taxon>Pterygota</taxon>
        <taxon>Neoptera</taxon>
        <taxon>Endopterygota</taxon>
        <taxon>Diptera</taxon>
        <taxon>Brachycera</taxon>
        <taxon>Muscomorpha</taxon>
        <taxon>Ephydroidea</taxon>
        <taxon>Drosophilidae</taxon>
        <taxon>Drosophila</taxon>
        <taxon>Sophophora</taxon>
    </lineage>
</organism>
<evidence type="ECO:0000256" key="9">
    <source>
        <dbReference type="ARBA" id="ARBA00023224"/>
    </source>
</evidence>
<evidence type="ECO:0000256" key="6">
    <source>
        <dbReference type="ARBA" id="ARBA00022989"/>
    </source>
</evidence>
<evidence type="ECO:0000256" key="2">
    <source>
        <dbReference type="ARBA" id="ARBA00022475"/>
    </source>
</evidence>
<evidence type="ECO:0000256" key="8">
    <source>
        <dbReference type="ARBA" id="ARBA00023170"/>
    </source>
</evidence>